<feature type="domain" description="AbiEi antitoxin N-terminal" evidence="2">
    <location>
        <begin position="12"/>
        <end position="54"/>
    </location>
</feature>
<dbReference type="EMBL" id="CP071696">
    <property type="protein sequence ID" value="QTX03746.1"/>
    <property type="molecule type" value="Genomic_DNA"/>
</dbReference>
<dbReference type="Gene3D" id="3.40.960.10">
    <property type="entry name" value="VSR Endonuclease"/>
    <property type="match status" value="1"/>
</dbReference>
<dbReference type="InterPro" id="IPR025159">
    <property type="entry name" value="AbiEi_N"/>
</dbReference>
<keyword evidence="4" id="KW-1185">Reference proteome</keyword>
<feature type="domain" description="DUF559" evidence="1">
    <location>
        <begin position="198"/>
        <end position="273"/>
    </location>
</feature>
<dbReference type="Pfam" id="PF13338">
    <property type="entry name" value="AbiEi_4"/>
    <property type="match status" value="1"/>
</dbReference>
<dbReference type="RefSeq" id="WP_210896645.1">
    <property type="nucleotide sequence ID" value="NZ_CP071696.1"/>
</dbReference>
<sequence length="284" mass="31474">MAHTRIPPRHALRRLDGAATTAELRALGVDRSALAAAMHAGDIERIRRGWYALPALDPGIREAIRIGGRLGCVSAAAHHGWATPEHHGLHVTVPATASRLRRADEPPGTVVHWSTTERSTRLVTSWFETLMQIARCASPEHTAAAFDSFLAQGRGRDVLLEQWMSKLPPHIRAALPELEALCHSFLETIGRVRLERCGIRGRHQVEIAGVGRVDLVIDGWLVVEWDGSTHRTAEQYAEDRRRDAMLTAMGYRVLRFDYRTVMDSWYLVIAAVRASLDGAGRAPA</sequence>
<proteinExistence type="predicted"/>
<gene>
    <name evidence="3" type="ORF">G127AT_10425</name>
</gene>
<dbReference type="AlphaFoldDB" id="A0A975FKW4"/>
<dbReference type="Pfam" id="PF04480">
    <property type="entry name" value="DUF559"/>
    <property type="match status" value="1"/>
</dbReference>
<name>A0A975FKW4_9MICO</name>
<evidence type="ECO:0000313" key="4">
    <source>
        <dbReference type="Proteomes" id="UP000671914"/>
    </source>
</evidence>
<protein>
    <submittedName>
        <fullName evidence="3">DUF559 domain-containing protein</fullName>
    </submittedName>
</protein>
<evidence type="ECO:0000259" key="1">
    <source>
        <dbReference type="Pfam" id="PF04480"/>
    </source>
</evidence>
<reference evidence="3" key="1">
    <citation type="submission" date="2021-03" db="EMBL/GenBank/DDBJ databases">
        <title>Agromyces archimandritus sp. nov., isolated from the cockroach Archimandrita tessellata.</title>
        <authorList>
            <person name="Guzman J."/>
            <person name="Ortuzar M."/>
            <person name="Poehlein A."/>
            <person name="Daniel R."/>
            <person name="Trujillo M."/>
            <person name="Vilcinskas A."/>
        </authorList>
    </citation>
    <scope>NUCLEOTIDE SEQUENCE</scope>
    <source>
        <strain evidence="3">G127AT</strain>
    </source>
</reference>
<organism evidence="3 4">
    <name type="scientific">Agromyces archimandritae</name>
    <dbReference type="NCBI Taxonomy" id="2781962"/>
    <lineage>
        <taxon>Bacteria</taxon>
        <taxon>Bacillati</taxon>
        <taxon>Actinomycetota</taxon>
        <taxon>Actinomycetes</taxon>
        <taxon>Micrococcales</taxon>
        <taxon>Microbacteriaceae</taxon>
        <taxon>Agromyces</taxon>
    </lineage>
</organism>
<accession>A0A975FKW4</accession>
<dbReference type="InterPro" id="IPR007569">
    <property type="entry name" value="DUF559"/>
</dbReference>
<evidence type="ECO:0000313" key="3">
    <source>
        <dbReference type="EMBL" id="QTX03746.1"/>
    </source>
</evidence>
<dbReference type="KEGG" id="aarc:G127AT_10425"/>
<evidence type="ECO:0000259" key="2">
    <source>
        <dbReference type="Pfam" id="PF13338"/>
    </source>
</evidence>
<dbReference type="Proteomes" id="UP000671914">
    <property type="component" value="Chromosome"/>
</dbReference>